<dbReference type="PANTHER" id="PTHR30349:SF91">
    <property type="entry name" value="INTA PROTEIN"/>
    <property type="match status" value="1"/>
</dbReference>
<gene>
    <name evidence="6" type="ORF">Mcate_00532</name>
</gene>
<dbReference type="InterPro" id="IPR013762">
    <property type="entry name" value="Integrase-like_cat_sf"/>
</dbReference>
<dbReference type="GO" id="GO:0015074">
    <property type="term" value="P:DNA integration"/>
    <property type="evidence" value="ECO:0007669"/>
    <property type="project" value="InterPro"/>
</dbReference>
<evidence type="ECO:0000256" key="1">
    <source>
        <dbReference type="ARBA" id="ARBA00023125"/>
    </source>
</evidence>
<sequence>MPRRGKGEGSIFQRKDGRWAAFVTIGYGPDGKQRKRWVYGRTRREVAEALARLLPRAGYGLIQPTRLRLGEWLERWADERARSKGLRPSTVQNYRNYQQLLKPLAATPLTRLSPLAIRARFAELAELSPSTRRHLYQFLRAALRDAVRVGLLEANPMDAVDPPTGGTVRPPRAWNREQVSAFLAAAQGHRLYPMFYVMLTTGLRIGEAMALRWQDWQGEKLWIRHTLTKQRTLGPTKTLGSSAPIYLDLATQTILSEHRTRQAEERATAKRWLDHDLIFPSEVGTPLSYRNVMRTFQALTEQAKVPRIGLHGLRHTYTSMALQAGLSPKQVADRLRHKDPALTLRIYQHLQEEDRRQAALNLDTLLHLQKQRLT</sequence>
<dbReference type="SUPFAM" id="SSF56349">
    <property type="entry name" value="DNA breaking-rejoining enzymes"/>
    <property type="match status" value="1"/>
</dbReference>
<dbReference type="PROSITE" id="PS51898">
    <property type="entry name" value="TYR_RECOMBINASE"/>
    <property type="match status" value="1"/>
</dbReference>
<reference evidence="6 7" key="1">
    <citation type="submission" date="2018-08" db="EMBL/GenBank/DDBJ databases">
        <title>Meiothermus cateniformans JCM 15151 genome sequencing project.</title>
        <authorList>
            <person name="Da Costa M.S."/>
            <person name="Albuquerque L."/>
            <person name="Raposo P."/>
            <person name="Froufe H.J.C."/>
            <person name="Barroso C.S."/>
            <person name="Egas C."/>
        </authorList>
    </citation>
    <scope>NUCLEOTIDE SEQUENCE [LARGE SCALE GENOMIC DNA]</scope>
    <source>
        <strain evidence="6 7">JCM 15151</strain>
    </source>
</reference>
<evidence type="ECO:0000259" key="4">
    <source>
        <dbReference type="PROSITE" id="PS51898"/>
    </source>
</evidence>
<keyword evidence="1 3" id="KW-0238">DNA-binding</keyword>
<dbReference type="GO" id="GO:0003677">
    <property type="term" value="F:DNA binding"/>
    <property type="evidence" value="ECO:0007669"/>
    <property type="project" value="UniProtKB-UniRule"/>
</dbReference>
<dbReference type="InterPro" id="IPR002104">
    <property type="entry name" value="Integrase_catalytic"/>
</dbReference>
<evidence type="ECO:0000256" key="3">
    <source>
        <dbReference type="PROSITE-ProRule" id="PRU01248"/>
    </source>
</evidence>
<feature type="domain" description="Core-binding (CB)" evidence="5">
    <location>
        <begin position="67"/>
        <end position="147"/>
    </location>
</feature>
<dbReference type="InterPro" id="IPR050090">
    <property type="entry name" value="Tyrosine_recombinase_XerCD"/>
</dbReference>
<evidence type="ECO:0000313" key="6">
    <source>
        <dbReference type="EMBL" id="RIH79019.1"/>
    </source>
</evidence>
<evidence type="ECO:0000313" key="7">
    <source>
        <dbReference type="Proteomes" id="UP000266089"/>
    </source>
</evidence>
<dbReference type="RefSeq" id="WP_013013688.1">
    <property type="nucleotide sequence ID" value="NZ_JBHSXZ010000028.1"/>
</dbReference>
<accession>A0A399E745</accession>
<dbReference type="Gene3D" id="1.10.150.130">
    <property type="match status" value="1"/>
</dbReference>
<proteinExistence type="predicted"/>
<name>A0A399E745_9DEIN</name>
<comment type="caution">
    <text evidence="6">The sequence shown here is derived from an EMBL/GenBank/DDBJ whole genome shotgun (WGS) entry which is preliminary data.</text>
</comment>
<dbReference type="Gene3D" id="1.10.443.10">
    <property type="entry name" value="Intergrase catalytic core"/>
    <property type="match status" value="1"/>
</dbReference>
<dbReference type="AlphaFoldDB" id="A0A399E745"/>
<feature type="domain" description="Tyr recombinase" evidence="4">
    <location>
        <begin position="169"/>
        <end position="360"/>
    </location>
</feature>
<dbReference type="OrthoDB" id="24185at2"/>
<dbReference type="CDD" id="cd01189">
    <property type="entry name" value="INT_ICEBs1_C_like"/>
    <property type="match status" value="1"/>
</dbReference>
<dbReference type="Pfam" id="PF00589">
    <property type="entry name" value="Phage_integrase"/>
    <property type="match status" value="1"/>
</dbReference>
<organism evidence="6 7">
    <name type="scientific">Meiothermus taiwanensis</name>
    <dbReference type="NCBI Taxonomy" id="172827"/>
    <lineage>
        <taxon>Bacteria</taxon>
        <taxon>Thermotogati</taxon>
        <taxon>Deinococcota</taxon>
        <taxon>Deinococci</taxon>
        <taxon>Thermales</taxon>
        <taxon>Thermaceae</taxon>
        <taxon>Meiothermus</taxon>
    </lineage>
</organism>
<dbReference type="Proteomes" id="UP000266089">
    <property type="component" value="Unassembled WGS sequence"/>
</dbReference>
<protein>
    <submittedName>
        <fullName evidence="6">Putative prophage phiRv2 integrase</fullName>
    </submittedName>
</protein>
<dbReference type="InterPro" id="IPR044068">
    <property type="entry name" value="CB"/>
</dbReference>
<evidence type="ECO:0000256" key="2">
    <source>
        <dbReference type="ARBA" id="ARBA00023172"/>
    </source>
</evidence>
<keyword evidence="2" id="KW-0233">DNA recombination</keyword>
<dbReference type="InterPro" id="IPR011010">
    <property type="entry name" value="DNA_brk_join_enz"/>
</dbReference>
<dbReference type="PANTHER" id="PTHR30349">
    <property type="entry name" value="PHAGE INTEGRASE-RELATED"/>
    <property type="match status" value="1"/>
</dbReference>
<dbReference type="PROSITE" id="PS51900">
    <property type="entry name" value="CB"/>
    <property type="match status" value="1"/>
</dbReference>
<dbReference type="InterPro" id="IPR010998">
    <property type="entry name" value="Integrase_recombinase_N"/>
</dbReference>
<dbReference type="EMBL" id="QWKX01000009">
    <property type="protein sequence ID" value="RIH79019.1"/>
    <property type="molecule type" value="Genomic_DNA"/>
</dbReference>
<evidence type="ECO:0000259" key="5">
    <source>
        <dbReference type="PROSITE" id="PS51900"/>
    </source>
</evidence>
<dbReference type="GO" id="GO:0006310">
    <property type="term" value="P:DNA recombination"/>
    <property type="evidence" value="ECO:0007669"/>
    <property type="project" value="UniProtKB-KW"/>
</dbReference>